<organism evidence="2 3">
    <name type="scientific">Paraperlucidibaca wandonensis</name>
    <dbReference type="NCBI Taxonomy" id="1268273"/>
    <lineage>
        <taxon>Bacteria</taxon>
        <taxon>Pseudomonadati</taxon>
        <taxon>Pseudomonadota</taxon>
        <taxon>Gammaproteobacteria</taxon>
        <taxon>Moraxellales</taxon>
        <taxon>Moraxellaceae</taxon>
        <taxon>Paraperlucidibaca</taxon>
    </lineage>
</organism>
<dbReference type="Gene3D" id="1.10.390.10">
    <property type="entry name" value="Neutral Protease Domain 2"/>
    <property type="match status" value="1"/>
</dbReference>
<dbReference type="Pfam" id="PF17899">
    <property type="entry name" value="Peptidase_M61_N"/>
    <property type="match status" value="1"/>
</dbReference>
<dbReference type="SUPFAM" id="SSF55486">
    <property type="entry name" value="Metalloproteases ('zincins'), catalytic domain"/>
    <property type="match status" value="1"/>
</dbReference>
<dbReference type="InterPro" id="IPR024191">
    <property type="entry name" value="Peptidase_M61"/>
</dbReference>
<evidence type="ECO:0000313" key="2">
    <source>
        <dbReference type="EMBL" id="MFD0949642.1"/>
    </source>
</evidence>
<comment type="caution">
    <text evidence="2">The sequence shown here is derived from an EMBL/GenBank/DDBJ whole genome shotgun (WGS) entry which is preliminary data.</text>
</comment>
<dbReference type="Pfam" id="PF05299">
    <property type="entry name" value="Peptidase_M61"/>
    <property type="match status" value="1"/>
</dbReference>
<dbReference type="InterPro" id="IPR007963">
    <property type="entry name" value="Peptidase_M61_catalytic"/>
</dbReference>
<sequence>MLNTIHYGVSSAHPASHYFDICLTIAEPDATGQVLWLPDWIPGSYMIRDFSRHLTPLKAFTRNGQSVSIAAIDKSSWRCAPVVGELLVRYRVYAWDMSVRTALLDQFGGFFNGTSLFLAVAGQEQRPVTITIEQPQGAEVSGNTDEWRVATTLTRAGAEPLGFGDYCAANYDELIDHPVELGVFDYEAFDVDGVPHAIAITGAHRGNTPRLINDLKRICETQIRFFEEPAPFSEYLFLLRVVGSGYGGLEHRSSTSLICNRDDLPSANEPNAPSAGYTQLLGLCSHEYFHSWNVKRLKPDVMVAPNLRQPVHTELLWFFEGITSYYDDQFLLRSGVINVEAYAKLLSQNITRHLQTPGRVVQTLADSSFDAWTKYYQQNENTPNVVVSYYVKGAVMALCLDLMLRAQDHDLDNVMRDLWQRYGRELKGVSNENIADVLISKLGSAAEQFLQQALHSTEELPWQSLLEDAGAKVTLSAANSVSLGVRTQSADDGGVQLRVVDPSGAAAAAGLSAGDVIIALDNLRVNAANWDKRIAQYAAGDSISVYAFRRDEWLSCRCVVAAAAHDTCSLVFTEDPSVWPASLASSN</sequence>
<dbReference type="Gene3D" id="2.30.42.10">
    <property type="match status" value="1"/>
</dbReference>
<dbReference type="RefSeq" id="WP_379069518.1">
    <property type="nucleotide sequence ID" value="NZ_JBHTIT010000001.1"/>
</dbReference>
<dbReference type="Gene3D" id="2.60.40.3650">
    <property type="match status" value="1"/>
</dbReference>
<protein>
    <submittedName>
        <fullName evidence="2">M61 family metallopeptidase</fullName>
    </submittedName>
</protein>
<dbReference type="SMART" id="SM00228">
    <property type="entry name" value="PDZ"/>
    <property type="match status" value="1"/>
</dbReference>
<evidence type="ECO:0000313" key="3">
    <source>
        <dbReference type="Proteomes" id="UP001597044"/>
    </source>
</evidence>
<dbReference type="PROSITE" id="PS50106">
    <property type="entry name" value="PDZ"/>
    <property type="match status" value="1"/>
</dbReference>
<dbReference type="Pfam" id="PF00595">
    <property type="entry name" value="PDZ"/>
    <property type="match status" value="1"/>
</dbReference>
<dbReference type="InterPro" id="IPR027268">
    <property type="entry name" value="Peptidase_M4/M1_CTD_sf"/>
</dbReference>
<gene>
    <name evidence="2" type="ORF">ACFQ0F_04430</name>
</gene>
<feature type="domain" description="PDZ" evidence="1">
    <location>
        <begin position="472"/>
        <end position="522"/>
    </location>
</feature>
<accession>A0ABW3HHX3</accession>
<dbReference type="InterPro" id="IPR040756">
    <property type="entry name" value="Peptidase_M61_N"/>
</dbReference>
<dbReference type="InterPro" id="IPR001478">
    <property type="entry name" value="PDZ"/>
</dbReference>
<dbReference type="EMBL" id="JBHTIT010000001">
    <property type="protein sequence ID" value="MFD0949642.1"/>
    <property type="molecule type" value="Genomic_DNA"/>
</dbReference>
<reference evidence="3" key="1">
    <citation type="journal article" date="2019" name="Int. J. Syst. Evol. Microbiol.">
        <title>The Global Catalogue of Microorganisms (GCM) 10K type strain sequencing project: providing services to taxonomists for standard genome sequencing and annotation.</title>
        <authorList>
            <consortium name="The Broad Institute Genomics Platform"/>
            <consortium name="The Broad Institute Genome Sequencing Center for Infectious Disease"/>
            <person name="Wu L."/>
            <person name="Ma J."/>
        </authorList>
    </citation>
    <scope>NUCLEOTIDE SEQUENCE [LARGE SCALE GENOMIC DNA]</scope>
    <source>
        <strain evidence="3">CCUG 63419</strain>
    </source>
</reference>
<evidence type="ECO:0000259" key="1">
    <source>
        <dbReference type="PROSITE" id="PS50106"/>
    </source>
</evidence>
<name>A0ABW3HHX3_9GAMM</name>
<dbReference type="PIRSF" id="PIRSF016493">
    <property type="entry name" value="Glycyl_aminpptds"/>
    <property type="match status" value="1"/>
</dbReference>
<keyword evidence="3" id="KW-1185">Reference proteome</keyword>
<dbReference type="Proteomes" id="UP001597044">
    <property type="component" value="Unassembled WGS sequence"/>
</dbReference>
<proteinExistence type="predicted"/>
<dbReference type="SUPFAM" id="SSF50156">
    <property type="entry name" value="PDZ domain-like"/>
    <property type="match status" value="1"/>
</dbReference>
<dbReference type="InterPro" id="IPR036034">
    <property type="entry name" value="PDZ_sf"/>
</dbReference>